<feature type="transmembrane region" description="Helical" evidence="1">
    <location>
        <begin position="12"/>
        <end position="29"/>
    </location>
</feature>
<dbReference type="Pfam" id="PF05545">
    <property type="entry name" value="FixQ"/>
    <property type="match status" value="1"/>
</dbReference>
<comment type="caution">
    <text evidence="2">The sequence shown here is derived from an EMBL/GenBank/DDBJ whole genome shotgun (WGS) entry which is preliminary data.</text>
</comment>
<accession>A0ABT1D7L8</accession>
<dbReference type="CDD" id="cd01324">
    <property type="entry name" value="cbb3_Oxidase_CcoQ"/>
    <property type="match status" value="1"/>
</dbReference>
<evidence type="ECO:0000313" key="3">
    <source>
        <dbReference type="Proteomes" id="UP001523392"/>
    </source>
</evidence>
<dbReference type="InterPro" id="IPR008621">
    <property type="entry name" value="Cbb3-typ_cyt_oxidase_comp"/>
</dbReference>
<reference evidence="2 3" key="1">
    <citation type="submission" date="2021-12" db="EMBL/GenBank/DDBJ databases">
        <title>Siccirubricoccus leaddurans sp. nov., a high concentration Zn2+ tolerance bacterium.</title>
        <authorList>
            <person name="Cao Y."/>
        </authorList>
    </citation>
    <scope>NUCLEOTIDE SEQUENCE [LARGE SCALE GENOMIC DNA]</scope>
    <source>
        <strain evidence="2 3">KC 17139</strain>
    </source>
</reference>
<keyword evidence="1" id="KW-0472">Membrane</keyword>
<dbReference type="Proteomes" id="UP001523392">
    <property type="component" value="Unassembled WGS sequence"/>
</dbReference>
<keyword evidence="1" id="KW-1133">Transmembrane helix</keyword>
<sequence length="50" mass="5787">MDLLDLHGTLTTLWVVWFFVLFTGIAIWASRPARRQAFDAARQIPLRDAE</sequence>
<keyword evidence="3" id="KW-1185">Reference proteome</keyword>
<proteinExistence type="predicted"/>
<evidence type="ECO:0000313" key="2">
    <source>
        <dbReference type="EMBL" id="MCO6417901.1"/>
    </source>
</evidence>
<dbReference type="RefSeq" id="WP_252954534.1">
    <property type="nucleotide sequence ID" value="NZ_JAFIRR010000108.1"/>
</dbReference>
<protein>
    <submittedName>
        <fullName evidence="2">Cbb3-type cytochrome c oxidase subunit 3</fullName>
    </submittedName>
</protein>
<evidence type="ECO:0000256" key="1">
    <source>
        <dbReference type="SAM" id="Phobius"/>
    </source>
</evidence>
<organism evidence="2 3">
    <name type="scientific">Siccirubricoccus soli</name>
    <dbReference type="NCBI Taxonomy" id="2899147"/>
    <lineage>
        <taxon>Bacteria</taxon>
        <taxon>Pseudomonadati</taxon>
        <taxon>Pseudomonadota</taxon>
        <taxon>Alphaproteobacteria</taxon>
        <taxon>Acetobacterales</taxon>
        <taxon>Roseomonadaceae</taxon>
        <taxon>Siccirubricoccus</taxon>
    </lineage>
</organism>
<name>A0ABT1D7L8_9PROT</name>
<keyword evidence="1" id="KW-0812">Transmembrane</keyword>
<gene>
    <name evidence="2" type="ORF">JYK14_17280</name>
</gene>
<dbReference type="EMBL" id="JAFIRR010000108">
    <property type="protein sequence ID" value="MCO6417901.1"/>
    <property type="molecule type" value="Genomic_DNA"/>
</dbReference>